<evidence type="ECO:0000313" key="2">
    <source>
        <dbReference type="Proteomes" id="UP001341281"/>
    </source>
</evidence>
<evidence type="ECO:0000313" key="1">
    <source>
        <dbReference type="EMBL" id="WVZ78634.1"/>
    </source>
</evidence>
<dbReference type="EMBL" id="CP144750">
    <property type="protein sequence ID" value="WVZ78634.1"/>
    <property type="molecule type" value="Genomic_DNA"/>
</dbReference>
<protein>
    <submittedName>
        <fullName evidence="1">Uncharacterized protein</fullName>
    </submittedName>
</protein>
<accession>A0AAQ3TSK1</accession>
<proteinExistence type="predicted"/>
<sequence length="152" mass="17060">MFCSTRKVNYSYRITCSVSKPKAHNRLVAWSGSLPLPHGRTYPISLAQTYGSAQLRLPTPTPLRVPSFLSPNQAPLRSPWIGCPQPRQLSSLTLRMASMATRSATTWASPLWPTRRCLLRWPDDIPETKFSISSAAVEIKNSLRQRPRSLAI</sequence>
<dbReference type="Proteomes" id="UP001341281">
    <property type="component" value="Chromosome 06"/>
</dbReference>
<organism evidence="1 2">
    <name type="scientific">Paspalum notatum var. saurae</name>
    <dbReference type="NCBI Taxonomy" id="547442"/>
    <lineage>
        <taxon>Eukaryota</taxon>
        <taxon>Viridiplantae</taxon>
        <taxon>Streptophyta</taxon>
        <taxon>Embryophyta</taxon>
        <taxon>Tracheophyta</taxon>
        <taxon>Spermatophyta</taxon>
        <taxon>Magnoliopsida</taxon>
        <taxon>Liliopsida</taxon>
        <taxon>Poales</taxon>
        <taxon>Poaceae</taxon>
        <taxon>PACMAD clade</taxon>
        <taxon>Panicoideae</taxon>
        <taxon>Andropogonodae</taxon>
        <taxon>Paspaleae</taxon>
        <taxon>Paspalinae</taxon>
        <taxon>Paspalum</taxon>
    </lineage>
</organism>
<gene>
    <name evidence="1" type="ORF">U9M48_026315</name>
</gene>
<dbReference type="AlphaFoldDB" id="A0AAQ3TSK1"/>
<name>A0AAQ3TSK1_PASNO</name>
<reference evidence="1 2" key="1">
    <citation type="submission" date="2024-02" db="EMBL/GenBank/DDBJ databases">
        <title>High-quality chromosome-scale genome assembly of Pensacola bahiagrass (Paspalum notatum Flugge var. saurae).</title>
        <authorList>
            <person name="Vega J.M."/>
            <person name="Podio M."/>
            <person name="Orjuela J."/>
            <person name="Siena L.A."/>
            <person name="Pessino S.C."/>
            <person name="Combes M.C."/>
            <person name="Mariac C."/>
            <person name="Albertini E."/>
            <person name="Pupilli F."/>
            <person name="Ortiz J.P.A."/>
            <person name="Leblanc O."/>
        </authorList>
    </citation>
    <scope>NUCLEOTIDE SEQUENCE [LARGE SCALE GENOMIC DNA]</scope>
    <source>
        <strain evidence="1">R1</strain>
        <tissue evidence="1">Leaf</tissue>
    </source>
</reference>
<keyword evidence="2" id="KW-1185">Reference proteome</keyword>